<dbReference type="PROSITE" id="PS51748">
    <property type="entry name" value="HEXOKINASE_2"/>
    <property type="match status" value="1"/>
</dbReference>
<dbReference type="PANTHER" id="PTHR19443">
    <property type="entry name" value="HEXOKINASE"/>
    <property type="match status" value="1"/>
</dbReference>
<dbReference type="GO" id="GO:0006006">
    <property type="term" value="P:glucose metabolic process"/>
    <property type="evidence" value="ECO:0007669"/>
    <property type="project" value="TreeGrafter"/>
</dbReference>
<comment type="catalytic activity">
    <reaction evidence="11">
        <text>D-glucose + ATP = D-glucose 6-phosphate + ADP + H(+)</text>
        <dbReference type="Rhea" id="RHEA:17825"/>
        <dbReference type="ChEBI" id="CHEBI:4167"/>
        <dbReference type="ChEBI" id="CHEBI:15378"/>
        <dbReference type="ChEBI" id="CHEBI:30616"/>
        <dbReference type="ChEBI" id="CHEBI:61548"/>
        <dbReference type="ChEBI" id="CHEBI:456216"/>
        <dbReference type="EC" id="2.7.1.1"/>
    </reaction>
    <physiologicalReaction direction="left-to-right" evidence="11">
        <dbReference type="Rhea" id="RHEA:17826"/>
    </physiologicalReaction>
</comment>
<dbReference type="GO" id="GO:0005536">
    <property type="term" value="F:D-glucose binding"/>
    <property type="evidence" value="ECO:0007669"/>
    <property type="project" value="InterPro"/>
</dbReference>
<dbReference type="EMBL" id="BTRK01000005">
    <property type="protein sequence ID" value="GMR53853.1"/>
    <property type="molecule type" value="Genomic_DNA"/>
</dbReference>
<keyword evidence="18" id="KW-1185">Reference proteome</keyword>
<evidence type="ECO:0000256" key="7">
    <source>
        <dbReference type="ARBA" id="ARBA00022840"/>
    </source>
</evidence>
<feature type="non-terminal residue" evidence="17">
    <location>
        <position position="1"/>
    </location>
</feature>
<evidence type="ECO:0000256" key="6">
    <source>
        <dbReference type="ARBA" id="ARBA00022777"/>
    </source>
</evidence>
<evidence type="ECO:0000313" key="18">
    <source>
        <dbReference type="Proteomes" id="UP001328107"/>
    </source>
</evidence>
<dbReference type="InterPro" id="IPR022672">
    <property type="entry name" value="Hexokinase_N"/>
</dbReference>
<feature type="domain" description="Hexokinase N-terminal" evidence="15">
    <location>
        <begin position="52"/>
        <end position="248"/>
    </location>
</feature>
<evidence type="ECO:0000256" key="2">
    <source>
        <dbReference type="ARBA" id="ARBA00005028"/>
    </source>
</evidence>
<evidence type="ECO:0000256" key="9">
    <source>
        <dbReference type="ARBA" id="ARBA00044613"/>
    </source>
</evidence>
<dbReference type="Pfam" id="PF00349">
    <property type="entry name" value="Hexokinase_1"/>
    <property type="match status" value="1"/>
</dbReference>
<evidence type="ECO:0000256" key="1">
    <source>
        <dbReference type="ARBA" id="ARBA00004888"/>
    </source>
</evidence>
<comment type="pathway">
    <text evidence="1">Carbohydrate degradation; glycolysis; D-glyceraldehyde 3-phosphate and glycerone phosphate from D-glucose: step 1/4.</text>
</comment>
<dbReference type="GO" id="GO:0004340">
    <property type="term" value="F:glucokinase activity"/>
    <property type="evidence" value="ECO:0007669"/>
    <property type="project" value="TreeGrafter"/>
</dbReference>
<dbReference type="SUPFAM" id="SSF53067">
    <property type="entry name" value="Actin-like ATPase domain"/>
    <property type="match status" value="2"/>
</dbReference>
<gene>
    <name evidence="17" type="ORF">PMAYCL1PPCAC_24048</name>
</gene>
<dbReference type="GO" id="GO:0001678">
    <property type="term" value="P:intracellular glucose homeostasis"/>
    <property type="evidence" value="ECO:0007669"/>
    <property type="project" value="InterPro"/>
</dbReference>
<protein>
    <recommendedName>
        <fullName evidence="14">Phosphotransferase</fullName>
        <ecNumber evidence="14">2.7.1.-</ecNumber>
    </recommendedName>
</protein>
<comment type="catalytic activity">
    <reaction evidence="12">
        <text>D-mannose + ATP = D-mannose 6-phosphate + ADP + H(+)</text>
        <dbReference type="Rhea" id="RHEA:11028"/>
        <dbReference type="ChEBI" id="CHEBI:4208"/>
        <dbReference type="ChEBI" id="CHEBI:15378"/>
        <dbReference type="ChEBI" id="CHEBI:30616"/>
        <dbReference type="ChEBI" id="CHEBI:58735"/>
        <dbReference type="ChEBI" id="CHEBI:456216"/>
        <dbReference type="EC" id="2.7.1.1"/>
    </reaction>
    <physiologicalReaction direction="left-to-right" evidence="12">
        <dbReference type="Rhea" id="RHEA:11029"/>
    </physiologicalReaction>
</comment>
<organism evidence="17 18">
    <name type="scientific">Pristionchus mayeri</name>
    <dbReference type="NCBI Taxonomy" id="1317129"/>
    <lineage>
        <taxon>Eukaryota</taxon>
        <taxon>Metazoa</taxon>
        <taxon>Ecdysozoa</taxon>
        <taxon>Nematoda</taxon>
        <taxon>Chromadorea</taxon>
        <taxon>Rhabditida</taxon>
        <taxon>Rhabditina</taxon>
        <taxon>Diplogasteromorpha</taxon>
        <taxon>Diplogasteroidea</taxon>
        <taxon>Neodiplogasteridae</taxon>
        <taxon>Pristionchus</taxon>
    </lineage>
</organism>
<dbReference type="GO" id="GO:0005739">
    <property type="term" value="C:mitochondrion"/>
    <property type="evidence" value="ECO:0007669"/>
    <property type="project" value="TreeGrafter"/>
</dbReference>
<dbReference type="Pfam" id="PF03727">
    <property type="entry name" value="Hexokinase_2"/>
    <property type="match status" value="1"/>
</dbReference>
<dbReference type="Gene3D" id="3.30.420.40">
    <property type="match status" value="1"/>
</dbReference>
<evidence type="ECO:0000259" key="15">
    <source>
        <dbReference type="Pfam" id="PF00349"/>
    </source>
</evidence>
<evidence type="ECO:0000256" key="11">
    <source>
        <dbReference type="ARBA" id="ARBA00048160"/>
    </source>
</evidence>
<evidence type="ECO:0000256" key="14">
    <source>
        <dbReference type="RuleBase" id="RU362007"/>
    </source>
</evidence>
<evidence type="ECO:0000256" key="12">
    <source>
        <dbReference type="ARBA" id="ARBA00050361"/>
    </source>
</evidence>
<dbReference type="CDD" id="cd24019">
    <property type="entry name" value="ASKHA_NBD_HK_meta"/>
    <property type="match status" value="1"/>
</dbReference>
<dbReference type="GO" id="GO:0008865">
    <property type="term" value="F:fructokinase activity"/>
    <property type="evidence" value="ECO:0007669"/>
    <property type="project" value="TreeGrafter"/>
</dbReference>
<comment type="catalytic activity">
    <reaction evidence="9">
        <text>a D-hexose + ATP = a D-hexose 6-phosphate + ADP + H(+)</text>
        <dbReference type="Rhea" id="RHEA:22740"/>
        <dbReference type="ChEBI" id="CHEBI:4194"/>
        <dbReference type="ChEBI" id="CHEBI:15378"/>
        <dbReference type="ChEBI" id="CHEBI:30616"/>
        <dbReference type="ChEBI" id="CHEBI:229467"/>
        <dbReference type="ChEBI" id="CHEBI:456216"/>
        <dbReference type="EC" id="2.7.1.1"/>
    </reaction>
    <physiologicalReaction direction="left-to-right" evidence="9">
        <dbReference type="Rhea" id="RHEA:22741"/>
    </physiologicalReaction>
</comment>
<name>A0AAN5CZG4_9BILA</name>
<keyword evidence="4 14" id="KW-0808">Transferase</keyword>
<evidence type="ECO:0000256" key="10">
    <source>
        <dbReference type="ARBA" id="ARBA00047905"/>
    </source>
</evidence>
<dbReference type="EC" id="2.7.1.-" evidence="14"/>
<dbReference type="InterPro" id="IPR001312">
    <property type="entry name" value="Hexokinase"/>
</dbReference>
<evidence type="ECO:0000256" key="13">
    <source>
        <dbReference type="ARBA" id="ARBA00059457"/>
    </source>
</evidence>
<proteinExistence type="inferred from homology"/>
<evidence type="ECO:0000256" key="4">
    <source>
        <dbReference type="ARBA" id="ARBA00022679"/>
    </source>
</evidence>
<comment type="function">
    <text evidence="13">Catalyzes the phosphorylation of various hexoses to hexose 6-phosphate.</text>
</comment>
<keyword evidence="7 14" id="KW-0067">ATP-binding</keyword>
<evidence type="ECO:0000256" key="5">
    <source>
        <dbReference type="ARBA" id="ARBA00022741"/>
    </source>
</evidence>
<dbReference type="InterPro" id="IPR019807">
    <property type="entry name" value="Hexokinase_BS"/>
</dbReference>
<dbReference type="FunFam" id="3.30.420.40:FF:000095">
    <property type="entry name" value="Phosphotransferase"/>
    <property type="match status" value="1"/>
</dbReference>
<comment type="catalytic activity">
    <reaction evidence="10">
        <text>D-fructose + ATP = D-fructose 6-phosphate + ADP + H(+)</text>
        <dbReference type="Rhea" id="RHEA:16125"/>
        <dbReference type="ChEBI" id="CHEBI:15378"/>
        <dbReference type="ChEBI" id="CHEBI:30616"/>
        <dbReference type="ChEBI" id="CHEBI:37721"/>
        <dbReference type="ChEBI" id="CHEBI:61527"/>
        <dbReference type="ChEBI" id="CHEBI:456216"/>
        <dbReference type="EC" id="2.7.1.1"/>
    </reaction>
    <physiologicalReaction direction="left-to-right" evidence="10">
        <dbReference type="Rhea" id="RHEA:16126"/>
    </physiologicalReaction>
</comment>
<dbReference type="FunFam" id="3.40.367.20:FF:000005">
    <property type="entry name" value="Phosphotransferase"/>
    <property type="match status" value="1"/>
</dbReference>
<dbReference type="GO" id="GO:0005524">
    <property type="term" value="F:ATP binding"/>
    <property type="evidence" value="ECO:0007669"/>
    <property type="project" value="UniProtKB-UniRule"/>
</dbReference>
<evidence type="ECO:0000256" key="3">
    <source>
        <dbReference type="ARBA" id="ARBA00009225"/>
    </source>
</evidence>
<reference evidence="18" key="1">
    <citation type="submission" date="2022-10" db="EMBL/GenBank/DDBJ databases">
        <title>Genome assembly of Pristionchus species.</title>
        <authorList>
            <person name="Yoshida K."/>
            <person name="Sommer R.J."/>
        </authorList>
    </citation>
    <scope>NUCLEOTIDE SEQUENCE [LARGE SCALE GENOMIC DNA]</scope>
    <source>
        <strain evidence="18">RS5460</strain>
    </source>
</reference>
<feature type="domain" description="Hexokinase C-terminal" evidence="16">
    <location>
        <begin position="254"/>
        <end position="495"/>
    </location>
</feature>
<evidence type="ECO:0000259" key="16">
    <source>
        <dbReference type="Pfam" id="PF03727"/>
    </source>
</evidence>
<dbReference type="AlphaFoldDB" id="A0AAN5CZG4"/>
<evidence type="ECO:0000256" key="8">
    <source>
        <dbReference type="ARBA" id="ARBA00023152"/>
    </source>
</evidence>
<dbReference type="GO" id="GO:0005829">
    <property type="term" value="C:cytosol"/>
    <property type="evidence" value="ECO:0007669"/>
    <property type="project" value="TreeGrafter"/>
</dbReference>
<dbReference type="InterPro" id="IPR022673">
    <property type="entry name" value="Hexokinase_C"/>
</dbReference>
<accession>A0AAN5CZG4</accession>
<keyword evidence="6 14" id="KW-0418">Kinase</keyword>
<dbReference type="GO" id="GO:0006096">
    <property type="term" value="P:glycolytic process"/>
    <property type="evidence" value="ECO:0007669"/>
    <property type="project" value="UniProtKB-KW"/>
</dbReference>
<dbReference type="PANTHER" id="PTHR19443:SF16">
    <property type="entry name" value="HEXOKINASE TYPE 1-RELATED"/>
    <property type="match status" value="1"/>
</dbReference>
<keyword evidence="5 14" id="KW-0547">Nucleotide-binding</keyword>
<dbReference type="PRINTS" id="PR00475">
    <property type="entry name" value="HEXOKINASE"/>
</dbReference>
<dbReference type="Gene3D" id="3.40.367.20">
    <property type="match status" value="1"/>
</dbReference>
<comment type="caution">
    <text evidence="17">The sequence shown here is derived from an EMBL/GenBank/DDBJ whole genome shotgun (WGS) entry which is preliminary data.</text>
</comment>
<dbReference type="InterPro" id="IPR043129">
    <property type="entry name" value="ATPase_NBD"/>
</dbReference>
<comment type="pathway">
    <text evidence="2">Carbohydrate metabolism; hexose metabolism.</text>
</comment>
<sequence length="506" mass="55823">DMRPRSRSRRLLTTRRKRMPIKGSTAAKKASSLDKLKQLSQRGSIDIAHEEQIQEICKHLILTDAQLEEMMVSMEKSMEEGLEKDTASSAAVKMLPSFVRAVPNGTEVGDFLALDLGGTNFRVLLIRLDGKQAKMEGKIYRVPERIMTGSGSSLFDHIAGCMATFMEEHELKDAKQLPLGFTFSFPCRQEGLTSAKLISWTKGFAASGVENEDVVQLLREACHRRGDIDIDVVAVLNDTVGALMSCAFNENSCQIGVIVGTGTNACYMEKIERCSKLEGVVDINDGGPDEMIINTEWGAFGDDGAMDSIRTRFDEEVDRGSINPGKQLFEKMISGMYMGEIVRVVLERLAREGLLFNGEYEAISVPGSFPTKFVSEIESDVLEDEDRTFQKTFQILEDIGVENVSAMDCANVAYVCSLVSTRAAHMTAAGIAMLLNRMNKKYVTVGVDGSVYRFHPSFPKLLDEKIDNLIKGDLEYQLMLSEDGSGRGAALVAAVASRVKRERGEK</sequence>
<dbReference type="PROSITE" id="PS00378">
    <property type="entry name" value="HEXOKINASE_1"/>
    <property type="match status" value="1"/>
</dbReference>
<keyword evidence="8 14" id="KW-0324">Glycolysis</keyword>
<comment type="similarity">
    <text evidence="3 14">Belongs to the hexokinase family.</text>
</comment>
<evidence type="ECO:0000313" key="17">
    <source>
        <dbReference type="EMBL" id="GMR53853.1"/>
    </source>
</evidence>
<dbReference type="Proteomes" id="UP001328107">
    <property type="component" value="Unassembled WGS sequence"/>
</dbReference>